<keyword evidence="6" id="KW-0808">Transferase</keyword>
<dbReference type="InterPro" id="IPR014606">
    <property type="entry name" value="Heptose_7-P_kinase"/>
</dbReference>
<evidence type="ECO:0000259" key="5">
    <source>
        <dbReference type="Pfam" id="PF08544"/>
    </source>
</evidence>
<dbReference type="Pfam" id="PF08544">
    <property type="entry name" value="GHMP_kinases_C"/>
    <property type="match status" value="1"/>
</dbReference>
<keyword evidence="7" id="KW-1185">Reference proteome</keyword>
<dbReference type="GO" id="GO:0005829">
    <property type="term" value="C:cytosol"/>
    <property type="evidence" value="ECO:0007669"/>
    <property type="project" value="TreeGrafter"/>
</dbReference>
<evidence type="ECO:0000313" key="7">
    <source>
        <dbReference type="Proteomes" id="UP000245086"/>
    </source>
</evidence>
<dbReference type="GO" id="GO:0005524">
    <property type="term" value="F:ATP binding"/>
    <property type="evidence" value="ECO:0007669"/>
    <property type="project" value="UniProtKB-KW"/>
</dbReference>
<name>A0A2P2E6H8_9PROT</name>
<dbReference type="PRINTS" id="PR00960">
    <property type="entry name" value="LMBPPROTEIN"/>
</dbReference>
<dbReference type="GO" id="GO:0006012">
    <property type="term" value="P:galactose metabolic process"/>
    <property type="evidence" value="ECO:0007669"/>
    <property type="project" value="TreeGrafter"/>
</dbReference>
<comment type="caution">
    <text evidence="6">The sequence shown here is derived from an EMBL/GenBank/DDBJ whole genome shotgun (WGS) entry which is preliminary data.</text>
</comment>
<feature type="domain" description="GHMP kinase C-terminal" evidence="5">
    <location>
        <begin position="241"/>
        <end position="309"/>
    </location>
</feature>
<dbReference type="InterPro" id="IPR020568">
    <property type="entry name" value="Ribosomal_Su5_D2-typ_SF"/>
</dbReference>
<dbReference type="SUPFAM" id="SSF55060">
    <property type="entry name" value="GHMP Kinase, C-terminal domain"/>
    <property type="match status" value="1"/>
</dbReference>
<evidence type="ECO:0000256" key="3">
    <source>
        <dbReference type="ARBA" id="ARBA00022840"/>
    </source>
</evidence>
<proteinExistence type="predicted"/>
<dbReference type="PIRSF" id="PIRSF036406">
    <property type="entry name" value="Hept_kin"/>
    <property type="match status" value="1"/>
</dbReference>
<keyword evidence="1" id="KW-0547">Nucleotide-binding</keyword>
<dbReference type="InterPro" id="IPR013750">
    <property type="entry name" value="GHMP_kinase_C_dom"/>
</dbReference>
<protein>
    <submittedName>
        <fullName evidence="6">D-glycero-alpha-D-manno-heptose 7-phosphate kinase</fullName>
        <ecNumber evidence="6">2.7.1.168</ecNumber>
    </submittedName>
</protein>
<dbReference type="PANTHER" id="PTHR10457:SF29">
    <property type="entry name" value="LMBP PROTEIN"/>
    <property type="match status" value="1"/>
</dbReference>
<keyword evidence="3" id="KW-0067">ATP-binding</keyword>
<evidence type="ECO:0000259" key="4">
    <source>
        <dbReference type="Pfam" id="PF00288"/>
    </source>
</evidence>
<reference evidence="6 7" key="1">
    <citation type="journal article" date="2018" name="Genome Announc.">
        <title>Draft Genome Sequence of "Candidatus Phycosocius bacilliformis," an Alphaproteobacterial Ectosymbiont of the Hydrocarbon-Producing Green Alga Botryococcus braunii.</title>
        <authorList>
            <person name="Tanabe Y."/>
            <person name="Yamaguchi H."/>
            <person name="Watanabe M.M."/>
        </authorList>
    </citation>
    <scope>NUCLEOTIDE SEQUENCE [LARGE SCALE GENOMIC DNA]</scope>
    <source>
        <strain evidence="6 7">BOTRYCO-2</strain>
    </source>
</reference>
<dbReference type="Gene3D" id="3.30.230.120">
    <property type="match status" value="1"/>
</dbReference>
<dbReference type="InterPro" id="IPR036554">
    <property type="entry name" value="GHMP_kinase_C_sf"/>
</dbReference>
<dbReference type="Proteomes" id="UP000245086">
    <property type="component" value="Unassembled WGS sequence"/>
</dbReference>
<dbReference type="OrthoDB" id="9812992at2"/>
<dbReference type="RefSeq" id="WP_108983515.1">
    <property type="nucleotide sequence ID" value="NZ_BFBR01000001.1"/>
</dbReference>
<dbReference type="GO" id="GO:0004335">
    <property type="term" value="F:galactokinase activity"/>
    <property type="evidence" value="ECO:0007669"/>
    <property type="project" value="TreeGrafter"/>
</dbReference>
<dbReference type="SUPFAM" id="SSF54211">
    <property type="entry name" value="Ribosomal protein S5 domain 2-like"/>
    <property type="match status" value="1"/>
</dbReference>
<organism evidence="6 7">
    <name type="scientific">Candidatus Phycosocius bacilliformis</name>
    <dbReference type="NCBI Taxonomy" id="1445552"/>
    <lineage>
        <taxon>Bacteria</taxon>
        <taxon>Pseudomonadati</taxon>
        <taxon>Pseudomonadota</taxon>
        <taxon>Alphaproteobacteria</taxon>
        <taxon>Caulobacterales</taxon>
        <taxon>Caulobacterales incertae sedis</taxon>
        <taxon>Candidatus Phycosocius</taxon>
    </lineage>
</organism>
<keyword evidence="2 6" id="KW-0418">Kinase</keyword>
<gene>
    <name evidence="6" type="primary">hddA</name>
    <name evidence="6" type="ORF">PbB2_00306</name>
</gene>
<evidence type="ECO:0000256" key="1">
    <source>
        <dbReference type="ARBA" id="ARBA00022741"/>
    </source>
</evidence>
<evidence type="ECO:0000313" key="6">
    <source>
        <dbReference type="EMBL" id="GBF56649.1"/>
    </source>
</evidence>
<dbReference type="AlphaFoldDB" id="A0A2P2E6H8"/>
<dbReference type="InterPro" id="IPR006204">
    <property type="entry name" value="GHMP_kinase_N_dom"/>
</dbReference>
<dbReference type="InterPro" id="IPR001174">
    <property type="entry name" value="HddA/FKP"/>
</dbReference>
<dbReference type="EC" id="2.7.1.168" evidence="6"/>
<accession>A0A2P2E6H8</accession>
<sequence>MPYMTRTPLRVSLFGGGTDYPDYFRNNPGGVVGMAIDKHIFIAATRLQTPLEHRYRIAYSKLELVENLNSIQHPVVRSVLMDYGVEEALDISILSDLPSSGGGLGSSSAFTVGFVSLIRSMGGHHLTKIDLAREAIRFERDVLQENVGVQDQLHAAFGGLNRFDFDGGRFRISPVQLTSHTMETLNSSLLLIYTNISRRATDIVATQLEATKSKAIDKDLRELYDMVGECVSILEHGAQVVETLGKMLHESWLIKRNLTSKVSNDAIDDIYSKARQAGAYGGKLCGAGGGGFVLVVAPPSSHEAIIQAVSPLQVIPISIDTQGSTVLMSQQSRPNEAEVKLFAGSQKPPAMHN</sequence>
<feature type="domain" description="GHMP kinase N-terminal" evidence="4">
    <location>
        <begin position="77"/>
        <end position="159"/>
    </location>
</feature>
<evidence type="ECO:0000256" key="2">
    <source>
        <dbReference type="ARBA" id="ARBA00022777"/>
    </source>
</evidence>
<dbReference type="EMBL" id="BFBR01000001">
    <property type="protein sequence ID" value="GBF56649.1"/>
    <property type="molecule type" value="Genomic_DNA"/>
</dbReference>
<dbReference type="PANTHER" id="PTHR10457">
    <property type="entry name" value="MEVALONATE KINASE/GALACTOKINASE"/>
    <property type="match status" value="1"/>
</dbReference>
<dbReference type="Pfam" id="PF00288">
    <property type="entry name" value="GHMP_kinases_N"/>
    <property type="match status" value="1"/>
</dbReference>